<dbReference type="Proteomes" id="UP000307956">
    <property type="component" value="Unassembled WGS sequence"/>
</dbReference>
<dbReference type="OrthoDB" id="7467011at2"/>
<reference evidence="1 2" key="1">
    <citation type="submission" date="2019-04" db="EMBL/GenBank/DDBJ databases">
        <title>Azoarcus rhizosphaerae sp. nov. isolated from rhizosphere of Ficus religiosa.</title>
        <authorList>
            <person name="Lin S.-Y."/>
            <person name="Hameed A."/>
            <person name="Hsu Y.-H."/>
            <person name="Young C.-C."/>
        </authorList>
    </citation>
    <scope>NUCLEOTIDE SEQUENCE [LARGE SCALE GENOMIC DNA]</scope>
    <source>
        <strain evidence="1 2">CC-YHH848</strain>
    </source>
</reference>
<protein>
    <submittedName>
        <fullName evidence="1">ABC transporter substrate-binding protein</fullName>
    </submittedName>
</protein>
<organism evidence="1 2">
    <name type="scientific">Pseudothauera rhizosphaerae</name>
    <dbReference type="NCBI Taxonomy" id="2565932"/>
    <lineage>
        <taxon>Bacteria</taxon>
        <taxon>Pseudomonadati</taxon>
        <taxon>Pseudomonadota</taxon>
        <taxon>Betaproteobacteria</taxon>
        <taxon>Rhodocyclales</taxon>
        <taxon>Zoogloeaceae</taxon>
        <taxon>Pseudothauera</taxon>
    </lineage>
</organism>
<dbReference type="EMBL" id="SSOD01000004">
    <property type="protein sequence ID" value="THF62721.1"/>
    <property type="molecule type" value="Genomic_DNA"/>
</dbReference>
<comment type="caution">
    <text evidence="1">The sequence shown here is derived from an EMBL/GenBank/DDBJ whole genome shotgun (WGS) entry which is preliminary data.</text>
</comment>
<dbReference type="Gene3D" id="3.40.190.270">
    <property type="match status" value="1"/>
</dbReference>
<sequence length="352" mass="38627">MSTAPETLWYTRCGVPTSFGVAMHHGWIEERLAADGTAIRSLKESSDPVVRASHFDHNLQNSVRYGGSSPAIWARSTGRETRLLGLSSTRESLLLLAGPDSTLESVAGLRGKRFGVARWENQPIDFIRAQSLRALENALKLHGLTVADVELVDYPVGAKFADEAVHRIPGTQAFGPRRLPGHNAEVLGLIRGEVDAIVLHGAQALSLAHALQLRVLFDLSEHPDPLVRSNNASPIVLTADAHLLDTHPDTAASVVEQILRAERWAGAHPQEARQIAAREVNTSEYWIWKSYGGDEGLRVGTNLDPEALAVLQDFADFLLRWRFIATPVQVQDWIDPRPLETARRRLGGAGLQ</sequence>
<proteinExistence type="predicted"/>
<dbReference type="SUPFAM" id="SSF53850">
    <property type="entry name" value="Periplasmic binding protein-like II"/>
    <property type="match status" value="1"/>
</dbReference>
<name>A0A4S4ASA4_9RHOO</name>
<dbReference type="PANTHER" id="PTHR30024">
    <property type="entry name" value="ALIPHATIC SULFONATES-BINDING PROTEIN-RELATED"/>
    <property type="match status" value="1"/>
</dbReference>
<evidence type="ECO:0000313" key="2">
    <source>
        <dbReference type="Proteomes" id="UP000307956"/>
    </source>
</evidence>
<evidence type="ECO:0000313" key="1">
    <source>
        <dbReference type="EMBL" id="THF62721.1"/>
    </source>
</evidence>
<dbReference type="Gene3D" id="3.40.190.10">
    <property type="entry name" value="Periplasmic binding protein-like II"/>
    <property type="match status" value="1"/>
</dbReference>
<keyword evidence="2" id="KW-1185">Reference proteome</keyword>
<accession>A0A4S4ASA4</accession>
<dbReference type="RefSeq" id="WP_136384274.1">
    <property type="nucleotide sequence ID" value="NZ_SSOD01000004.1"/>
</dbReference>
<gene>
    <name evidence="1" type="ORF">E6O51_07115</name>
</gene>
<dbReference type="AlphaFoldDB" id="A0A4S4ASA4"/>